<evidence type="ECO:0000256" key="4">
    <source>
        <dbReference type="ARBA" id="ARBA00022692"/>
    </source>
</evidence>
<dbReference type="GO" id="GO:0016020">
    <property type="term" value="C:membrane"/>
    <property type="evidence" value="ECO:0007669"/>
    <property type="project" value="UniProtKB-SubCell"/>
</dbReference>
<evidence type="ECO:0000256" key="8">
    <source>
        <dbReference type="RuleBase" id="RU079119"/>
    </source>
</evidence>
<feature type="transmembrane region" description="Helical" evidence="8">
    <location>
        <begin position="54"/>
        <end position="75"/>
    </location>
</feature>
<feature type="transmembrane region" description="Helical" evidence="8">
    <location>
        <begin position="163"/>
        <end position="189"/>
    </location>
</feature>
<keyword evidence="6 8" id="KW-0472">Membrane</keyword>
<dbReference type="InterPro" id="IPR001594">
    <property type="entry name" value="Palmitoyltrfase_DHHC"/>
</dbReference>
<dbReference type="EMBL" id="JALJOV010000679">
    <property type="protein sequence ID" value="KAK9861932.1"/>
    <property type="molecule type" value="Genomic_DNA"/>
</dbReference>
<dbReference type="InterPro" id="IPR039859">
    <property type="entry name" value="PFA4/ZDH16/20/ERF2-like"/>
</dbReference>
<keyword evidence="4 8" id="KW-0812">Transmembrane</keyword>
<dbReference type="Pfam" id="PF01529">
    <property type="entry name" value="DHHC"/>
    <property type="match status" value="1"/>
</dbReference>
<dbReference type="PROSITE" id="PS50216">
    <property type="entry name" value="DHHC"/>
    <property type="match status" value="1"/>
</dbReference>
<proteinExistence type="inferred from homology"/>
<evidence type="ECO:0000256" key="2">
    <source>
        <dbReference type="ARBA" id="ARBA00008574"/>
    </source>
</evidence>
<feature type="transmembrane region" description="Helical" evidence="8">
    <location>
        <begin position="14"/>
        <end position="34"/>
    </location>
</feature>
<gene>
    <name evidence="10" type="ORF">WJX84_003706</name>
</gene>
<accession>A0AAW1SZV5</accession>
<dbReference type="EC" id="2.3.1.225" evidence="8"/>
<keyword evidence="5 8" id="KW-1133">Transmembrane helix</keyword>
<feature type="domain" description="Palmitoyltransferase DHHC" evidence="9">
    <location>
        <begin position="118"/>
        <end position="240"/>
    </location>
</feature>
<evidence type="ECO:0000256" key="7">
    <source>
        <dbReference type="ARBA" id="ARBA00023315"/>
    </source>
</evidence>
<evidence type="ECO:0000256" key="1">
    <source>
        <dbReference type="ARBA" id="ARBA00004141"/>
    </source>
</evidence>
<reference evidence="10 11" key="1">
    <citation type="journal article" date="2024" name="Nat. Commun.">
        <title>Phylogenomics reveals the evolutionary origins of lichenization in chlorophyte algae.</title>
        <authorList>
            <person name="Puginier C."/>
            <person name="Libourel C."/>
            <person name="Otte J."/>
            <person name="Skaloud P."/>
            <person name="Haon M."/>
            <person name="Grisel S."/>
            <person name="Petersen M."/>
            <person name="Berrin J.G."/>
            <person name="Delaux P.M."/>
            <person name="Dal Grande F."/>
            <person name="Keller J."/>
        </authorList>
    </citation>
    <scope>NUCLEOTIDE SEQUENCE [LARGE SCALE GENOMIC DNA]</scope>
    <source>
        <strain evidence="10 11">SAG 2523</strain>
    </source>
</reference>
<comment type="domain">
    <text evidence="8">The DHHC domain is required for palmitoyltransferase activity.</text>
</comment>
<dbReference type="PANTHER" id="PTHR12246">
    <property type="entry name" value="PALMITOYLTRANSFERASE ZDHHC16"/>
    <property type="match status" value="1"/>
</dbReference>
<evidence type="ECO:0000256" key="3">
    <source>
        <dbReference type="ARBA" id="ARBA00022679"/>
    </source>
</evidence>
<evidence type="ECO:0000259" key="9">
    <source>
        <dbReference type="Pfam" id="PF01529"/>
    </source>
</evidence>
<comment type="caution">
    <text evidence="10">The sequence shown here is derived from an EMBL/GenBank/DDBJ whole genome shotgun (WGS) entry which is preliminary data.</text>
</comment>
<keyword evidence="7 8" id="KW-0012">Acyltransferase</keyword>
<evidence type="ECO:0000313" key="11">
    <source>
        <dbReference type="Proteomes" id="UP001485043"/>
    </source>
</evidence>
<sequence length="308" mass="34816">MDCNIFQFCKCLKLLGRIMILIVLAFIGLSYYAVVWESYGPSIFEGSMQSRLGSFTAVFIFTFLIGMTLWSYFACVMTDPGKVPLGWHPFSSDEEADAQFSLASYGGQPAAVNGQRVRFCRKCKAWKPERAHHDSGTGRCVLRMDHYCIWVLNCVGLLNYKMFLLFLFWTFWACALASGLLINSFIRFFQSDADLNSARPAIVFIAFVVDAAFCLSLFGFLIMHARLVVNNCTTIEMFEKARGPPWPYTLGARRNFESVFGSRHWAWLLPMHSAAEKASMLDEALHEPYLQGPEMADLRGADPLSCEV</sequence>
<comment type="catalytic activity">
    <reaction evidence="8">
        <text>L-cysteinyl-[protein] + hexadecanoyl-CoA = S-hexadecanoyl-L-cysteinyl-[protein] + CoA</text>
        <dbReference type="Rhea" id="RHEA:36683"/>
        <dbReference type="Rhea" id="RHEA-COMP:10131"/>
        <dbReference type="Rhea" id="RHEA-COMP:11032"/>
        <dbReference type="ChEBI" id="CHEBI:29950"/>
        <dbReference type="ChEBI" id="CHEBI:57287"/>
        <dbReference type="ChEBI" id="CHEBI:57379"/>
        <dbReference type="ChEBI" id="CHEBI:74151"/>
        <dbReference type="EC" id="2.3.1.225"/>
    </reaction>
</comment>
<protein>
    <recommendedName>
        <fullName evidence="8">S-acyltransferase</fullName>
        <ecNumber evidence="8">2.3.1.225</ecNumber>
    </recommendedName>
    <alternativeName>
        <fullName evidence="8">Palmitoyltransferase</fullName>
    </alternativeName>
</protein>
<evidence type="ECO:0000256" key="5">
    <source>
        <dbReference type="ARBA" id="ARBA00022989"/>
    </source>
</evidence>
<keyword evidence="3 8" id="KW-0808">Transferase</keyword>
<name>A0AAW1SZV5_9CHLO</name>
<feature type="transmembrane region" description="Helical" evidence="8">
    <location>
        <begin position="201"/>
        <end position="222"/>
    </location>
</feature>
<keyword evidence="11" id="KW-1185">Reference proteome</keyword>
<comment type="subcellular location">
    <subcellularLocation>
        <location evidence="1">Membrane</location>
        <topology evidence="1">Multi-pass membrane protein</topology>
    </subcellularLocation>
</comment>
<evidence type="ECO:0000256" key="6">
    <source>
        <dbReference type="ARBA" id="ARBA00023136"/>
    </source>
</evidence>
<comment type="similarity">
    <text evidence="2 8">Belongs to the DHHC palmitoyltransferase family.</text>
</comment>
<organism evidence="10 11">
    <name type="scientific">Apatococcus fuscideae</name>
    <dbReference type="NCBI Taxonomy" id="2026836"/>
    <lineage>
        <taxon>Eukaryota</taxon>
        <taxon>Viridiplantae</taxon>
        <taxon>Chlorophyta</taxon>
        <taxon>core chlorophytes</taxon>
        <taxon>Trebouxiophyceae</taxon>
        <taxon>Chlorellales</taxon>
        <taxon>Chlorellaceae</taxon>
        <taxon>Apatococcus</taxon>
    </lineage>
</organism>
<evidence type="ECO:0000313" key="10">
    <source>
        <dbReference type="EMBL" id="KAK9861932.1"/>
    </source>
</evidence>
<dbReference type="GO" id="GO:0019706">
    <property type="term" value="F:protein-cysteine S-palmitoyltransferase activity"/>
    <property type="evidence" value="ECO:0007669"/>
    <property type="project" value="UniProtKB-EC"/>
</dbReference>
<dbReference type="AlphaFoldDB" id="A0AAW1SZV5"/>
<dbReference type="Proteomes" id="UP001485043">
    <property type="component" value="Unassembled WGS sequence"/>
</dbReference>